<evidence type="ECO:0000313" key="3">
    <source>
        <dbReference type="EMBL" id="KAG5296142.1"/>
    </source>
</evidence>
<sequence length="88" mass="10503">MVCRSAWLALDSISMAPDKNPQPRTKTNPFYMTRDREKREMKELEKKKKKKHRNTDEGSGRIRPLKRGILFIYFFSFLFPLVFPPLLD</sequence>
<comment type="caution">
    <text evidence="3">The sequence shown here is derived from an EMBL/GenBank/DDBJ whole genome shotgun (WGS) entry which is preliminary data.</text>
</comment>
<proteinExistence type="predicted"/>
<organism evidence="3 4">
    <name type="scientific">Ajellomyces capsulatus</name>
    <name type="common">Darling's disease fungus</name>
    <name type="synonym">Histoplasma capsulatum</name>
    <dbReference type="NCBI Taxonomy" id="5037"/>
    <lineage>
        <taxon>Eukaryota</taxon>
        <taxon>Fungi</taxon>
        <taxon>Dikarya</taxon>
        <taxon>Ascomycota</taxon>
        <taxon>Pezizomycotina</taxon>
        <taxon>Eurotiomycetes</taxon>
        <taxon>Eurotiomycetidae</taxon>
        <taxon>Onygenales</taxon>
        <taxon>Ajellomycetaceae</taxon>
        <taxon>Histoplasma</taxon>
    </lineage>
</organism>
<keyword evidence="2" id="KW-1133">Transmembrane helix</keyword>
<feature type="compositionally biased region" description="Basic and acidic residues" evidence="1">
    <location>
        <begin position="33"/>
        <end position="46"/>
    </location>
</feature>
<gene>
    <name evidence="3" type="ORF">I7I52_06696</name>
</gene>
<keyword evidence="2" id="KW-0472">Membrane</keyword>
<evidence type="ECO:0000256" key="1">
    <source>
        <dbReference type="SAM" id="MobiDB-lite"/>
    </source>
</evidence>
<dbReference type="EMBL" id="JAEVHI010000003">
    <property type="protein sequence ID" value="KAG5296142.1"/>
    <property type="molecule type" value="Genomic_DNA"/>
</dbReference>
<feature type="region of interest" description="Disordered" evidence="1">
    <location>
        <begin position="17"/>
        <end position="59"/>
    </location>
</feature>
<dbReference type="AlphaFoldDB" id="A0A8H7YU20"/>
<evidence type="ECO:0000313" key="4">
    <source>
        <dbReference type="Proteomes" id="UP000670092"/>
    </source>
</evidence>
<accession>A0A8H7YU20</accession>
<protein>
    <submittedName>
        <fullName evidence="3">Uncharacterized protein</fullName>
    </submittedName>
</protein>
<dbReference type="Proteomes" id="UP000670092">
    <property type="component" value="Unassembled WGS sequence"/>
</dbReference>
<reference evidence="3 4" key="1">
    <citation type="submission" date="2021-01" db="EMBL/GenBank/DDBJ databases">
        <title>Chromosome-level genome assembly of a human fungal pathogen reveals clustering of transcriptionally co-regulated genes.</title>
        <authorList>
            <person name="Voorhies M."/>
            <person name="Cohen S."/>
            <person name="Shea T.P."/>
            <person name="Petrus S."/>
            <person name="Munoz J.F."/>
            <person name="Poplawski S."/>
            <person name="Goldman W.E."/>
            <person name="Michael T."/>
            <person name="Cuomo C.A."/>
            <person name="Sil A."/>
            <person name="Beyhan S."/>
        </authorList>
    </citation>
    <scope>NUCLEOTIDE SEQUENCE [LARGE SCALE GENOMIC DNA]</scope>
    <source>
        <strain evidence="3 4">G184AR</strain>
    </source>
</reference>
<evidence type="ECO:0000256" key="2">
    <source>
        <dbReference type="SAM" id="Phobius"/>
    </source>
</evidence>
<keyword evidence="2" id="KW-0812">Transmembrane</keyword>
<name>A0A8H7YU20_AJECA</name>
<dbReference type="VEuPathDB" id="FungiDB:I7I52_06696"/>
<feature type="transmembrane region" description="Helical" evidence="2">
    <location>
        <begin position="69"/>
        <end position="87"/>
    </location>
</feature>